<dbReference type="AlphaFoldDB" id="A0A0R2KXE2"/>
<name>A0A0R2KXE2_9LACO</name>
<feature type="domain" description="YdbS-like PH" evidence="2">
    <location>
        <begin position="68"/>
        <end position="144"/>
    </location>
</feature>
<sequence>MKEQPLPSKIKSVWRLTAFLTTAVEIIIILGLVAAHQLWRWPLWLIWLGIILSIIGTAIDFTLIPYRYAFSHYQITSTAVYLKSGYIFRKEESIPITRIQNVTLEAGPLLQHWNLQKVNVETASTTHTIAGGTPETAEQLQNQILHLAKEARDDL</sequence>
<keyword evidence="1" id="KW-1133">Transmembrane helix</keyword>
<dbReference type="STRING" id="331679.IV81_GL001615"/>
<dbReference type="InterPro" id="IPR005182">
    <property type="entry name" value="YdbS-like_PH"/>
</dbReference>
<gene>
    <name evidence="3" type="ORF">IV81_GL001615</name>
</gene>
<feature type="transmembrane region" description="Helical" evidence="1">
    <location>
        <begin position="12"/>
        <end position="35"/>
    </location>
</feature>
<reference evidence="3 4" key="1">
    <citation type="journal article" date="2015" name="Genome Announc.">
        <title>Expanding the biotechnology potential of lactobacilli through comparative genomics of 213 strains and associated genera.</title>
        <authorList>
            <person name="Sun Z."/>
            <person name="Harris H.M."/>
            <person name="McCann A."/>
            <person name="Guo C."/>
            <person name="Argimon S."/>
            <person name="Zhang W."/>
            <person name="Yang X."/>
            <person name="Jeffery I.B."/>
            <person name="Cooney J.C."/>
            <person name="Kagawa T.F."/>
            <person name="Liu W."/>
            <person name="Song Y."/>
            <person name="Salvetti E."/>
            <person name="Wrobel A."/>
            <person name="Rasinkangas P."/>
            <person name="Parkhill J."/>
            <person name="Rea M.C."/>
            <person name="O'Sullivan O."/>
            <person name="Ritari J."/>
            <person name="Douillard F.P."/>
            <person name="Paul Ross R."/>
            <person name="Yang R."/>
            <person name="Briner A.E."/>
            <person name="Felis G.E."/>
            <person name="de Vos W.M."/>
            <person name="Barrangou R."/>
            <person name="Klaenhammer T.R."/>
            <person name="Caufield P.W."/>
            <person name="Cui Y."/>
            <person name="Zhang H."/>
            <person name="O'Toole P.W."/>
        </authorList>
    </citation>
    <scope>NUCLEOTIDE SEQUENCE [LARGE SCALE GENOMIC DNA]</scope>
    <source>
        <strain evidence="3 4">DSM 18001</strain>
    </source>
</reference>
<keyword evidence="1" id="KW-0812">Transmembrane</keyword>
<dbReference type="PATRIC" id="fig|331679.3.peg.1651"/>
<dbReference type="PANTHER" id="PTHR34473:SF2">
    <property type="entry name" value="UPF0699 TRANSMEMBRANE PROTEIN YDBT"/>
    <property type="match status" value="1"/>
</dbReference>
<dbReference type="PANTHER" id="PTHR34473">
    <property type="entry name" value="UPF0699 TRANSMEMBRANE PROTEIN YDBS"/>
    <property type="match status" value="1"/>
</dbReference>
<dbReference type="Proteomes" id="UP000051859">
    <property type="component" value="Unassembled WGS sequence"/>
</dbReference>
<protein>
    <recommendedName>
        <fullName evidence="2">YdbS-like PH domain-containing protein</fullName>
    </recommendedName>
</protein>
<keyword evidence="4" id="KW-1185">Reference proteome</keyword>
<dbReference type="RefSeq" id="WP_057802624.1">
    <property type="nucleotide sequence ID" value="NZ_JQBX01000007.1"/>
</dbReference>
<dbReference type="EMBL" id="JQBX01000007">
    <property type="protein sequence ID" value="KRN94200.1"/>
    <property type="molecule type" value="Genomic_DNA"/>
</dbReference>
<organism evidence="3 4">
    <name type="scientific">Pediococcus stilesii</name>
    <dbReference type="NCBI Taxonomy" id="331679"/>
    <lineage>
        <taxon>Bacteria</taxon>
        <taxon>Bacillati</taxon>
        <taxon>Bacillota</taxon>
        <taxon>Bacilli</taxon>
        <taxon>Lactobacillales</taxon>
        <taxon>Lactobacillaceae</taxon>
        <taxon>Pediococcus</taxon>
    </lineage>
</organism>
<feature type="transmembrane region" description="Helical" evidence="1">
    <location>
        <begin position="41"/>
        <end position="64"/>
    </location>
</feature>
<keyword evidence="1" id="KW-0472">Membrane</keyword>
<evidence type="ECO:0000256" key="1">
    <source>
        <dbReference type="SAM" id="Phobius"/>
    </source>
</evidence>
<evidence type="ECO:0000313" key="4">
    <source>
        <dbReference type="Proteomes" id="UP000051859"/>
    </source>
</evidence>
<accession>A0A0R2KXE2</accession>
<evidence type="ECO:0000313" key="3">
    <source>
        <dbReference type="EMBL" id="KRN94200.1"/>
    </source>
</evidence>
<evidence type="ECO:0000259" key="2">
    <source>
        <dbReference type="Pfam" id="PF03703"/>
    </source>
</evidence>
<comment type="caution">
    <text evidence="3">The sequence shown here is derived from an EMBL/GenBank/DDBJ whole genome shotgun (WGS) entry which is preliminary data.</text>
</comment>
<dbReference type="Pfam" id="PF03703">
    <property type="entry name" value="bPH_2"/>
    <property type="match status" value="1"/>
</dbReference>
<proteinExistence type="predicted"/>